<keyword evidence="5" id="KW-1185">Reference proteome</keyword>
<evidence type="ECO:0000313" key="4">
    <source>
        <dbReference type="EMBL" id="RZC47820.1"/>
    </source>
</evidence>
<dbReference type="PANTHER" id="PTHR11252">
    <property type="entry name" value="POLYRIBONUCLEOTIDE NUCLEOTIDYLTRANSFERASE"/>
    <property type="match status" value="1"/>
</dbReference>
<dbReference type="AlphaFoldDB" id="A0A4Y7IJ97"/>
<dbReference type="OrthoDB" id="1901934at2759"/>
<dbReference type="InterPro" id="IPR020568">
    <property type="entry name" value="Ribosomal_Su5_D2-typ_SF"/>
</dbReference>
<dbReference type="Pfam" id="PF03725">
    <property type="entry name" value="RNase_PH_C"/>
    <property type="match status" value="1"/>
</dbReference>
<sequence>MALSLALGRRSNLKCFSVVSSTLNWRIGGLGLGRRGYNTSLPEVVPFKEEFEIGSYRVSFETSCPPDDQQSGDVVLTSQYIGKEEDPSSLFRLKENNLLSTKVFSTVSASPLLPDVIPRSSPRIKVDYQGNQFPTNDGVSQSFMPRESARIIRTPIRPLFPAHFYHDVEVMARVLCCDGEQNADVMAANATSAALMLSDIPWGGPIGVVRIARVWGEFVINPSRNELYFGDLDLVYACNGDHQTLMADAQAREVTEKDLKQALQLAHQQAVKYLDPQTALVKKAGKHKKDYTLTMLKESTIQKIMSLVEAPFEAFFPDSENEKTQIKGDKVLGKITRDAKRVLGVGKHDEEVKVLPNINIRKKMIGGEESLVKLTEDVKRILEVEEHNDEEKKKAKMVDMLKKKAFHRWISEKDLRVDGRRLDNVRRLKCEYSKVSELEGSSQFACGLTQVTCTVTQRRPTKDEAKNMGGNHPLLRFPRFLYNSPPFRVDGNWKLGDCNSYDARDGDFVEKALVVLLPVEYNFPYVVCVDSEAIHSDGSVSTATICGGSVALMASGVPLKKHVAGVSVGTVSEVYPTDGKMNNYRILTDLSSLEEHLVDMNFKVAGSRDGITAIRLDLNVAGVPLGIICGCLGPALKGCLEVLDTMDQKISNPIYCTSDDWGWSDATVVAYRLPTKSIERLTVSNGAWQRDFERKTGTRISLTKNGAVTIAAKNETSHLLARQKVENIIAHEVEFGRLHEDEATLMKSYVEISAEQVERAYM</sequence>
<dbReference type="Gramene" id="RZC47820">
    <property type="protein sequence ID" value="RZC47820"/>
    <property type="gene ID" value="C5167_040766"/>
</dbReference>
<dbReference type="GO" id="GO:0005829">
    <property type="term" value="C:cytosol"/>
    <property type="evidence" value="ECO:0007669"/>
    <property type="project" value="TreeGrafter"/>
</dbReference>
<evidence type="ECO:0000256" key="1">
    <source>
        <dbReference type="ARBA" id="ARBA00022884"/>
    </source>
</evidence>
<dbReference type="OMA" id="IQLDCKP"/>
<dbReference type="InterPro" id="IPR015847">
    <property type="entry name" value="ExoRNase_PH_dom2"/>
</dbReference>
<dbReference type="GO" id="GO:0003723">
    <property type="term" value="F:RNA binding"/>
    <property type="evidence" value="ECO:0007669"/>
    <property type="project" value="UniProtKB-KW"/>
</dbReference>
<dbReference type="GO" id="GO:0005739">
    <property type="term" value="C:mitochondrion"/>
    <property type="evidence" value="ECO:0007669"/>
    <property type="project" value="TreeGrafter"/>
</dbReference>
<organism evidence="4 5">
    <name type="scientific">Papaver somniferum</name>
    <name type="common">Opium poppy</name>
    <dbReference type="NCBI Taxonomy" id="3469"/>
    <lineage>
        <taxon>Eukaryota</taxon>
        <taxon>Viridiplantae</taxon>
        <taxon>Streptophyta</taxon>
        <taxon>Embryophyta</taxon>
        <taxon>Tracheophyta</taxon>
        <taxon>Spermatophyta</taxon>
        <taxon>Magnoliopsida</taxon>
        <taxon>Ranunculales</taxon>
        <taxon>Papaveraceae</taxon>
        <taxon>Papaveroideae</taxon>
        <taxon>Papaver</taxon>
    </lineage>
</organism>
<feature type="domain" description="Exoribonuclease phosphorolytic" evidence="2">
    <location>
        <begin position="425"/>
        <end position="558"/>
    </location>
</feature>
<dbReference type="InterPro" id="IPR001247">
    <property type="entry name" value="ExoRNase_PH_dom1"/>
</dbReference>
<evidence type="ECO:0000259" key="2">
    <source>
        <dbReference type="Pfam" id="PF01138"/>
    </source>
</evidence>
<dbReference type="SUPFAM" id="SSF54791">
    <property type="entry name" value="Eukaryotic type KH-domain (KH-domain type I)"/>
    <property type="match status" value="1"/>
</dbReference>
<feature type="domain" description="Exoribonuclease phosphorolytic" evidence="2">
    <location>
        <begin position="100"/>
        <end position="201"/>
    </location>
</feature>
<dbReference type="InterPro" id="IPR012162">
    <property type="entry name" value="PNPase"/>
</dbReference>
<dbReference type="Gene3D" id="3.30.230.70">
    <property type="entry name" value="GHMP Kinase, N-terminal domain"/>
    <property type="match status" value="2"/>
</dbReference>
<accession>A0A4Y7IJ97</accession>
<dbReference type="PANTHER" id="PTHR11252:SF16">
    <property type="entry name" value="POLYRIBONUCLEOTIDE NUCLEOTIDYLTRANSFERASE 2, MITOCHONDRIAL"/>
    <property type="match status" value="1"/>
</dbReference>
<dbReference type="InterPro" id="IPR036345">
    <property type="entry name" value="ExoRNase_PH_dom2_sf"/>
</dbReference>
<feature type="domain" description="Exoribonuclease phosphorolytic" evidence="3">
    <location>
        <begin position="204"/>
        <end position="268"/>
    </location>
</feature>
<dbReference type="STRING" id="3469.A0A4Y7IJ97"/>
<evidence type="ECO:0000313" key="5">
    <source>
        <dbReference type="Proteomes" id="UP000316621"/>
    </source>
</evidence>
<dbReference type="GO" id="GO:0009570">
    <property type="term" value="C:chloroplast stroma"/>
    <property type="evidence" value="ECO:0007669"/>
    <property type="project" value="TreeGrafter"/>
</dbReference>
<dbReference type="SUPFAM" id="SSF54211">
    <property type="entry name" value="Ribosomal protein S5 domain 2-like"/>
    <property type="match status" value="2"/>
</dbReference>
<dbReference type="GO" id="GO:0000965">
    <property type="term" value="P:mitochondrial RNA 3'-end processing"/>
    <property type="evidence" value="ECO:0007669"/>
    <property type="project" value="TreeGrafter"/>
</dbReference>
<dbReference type="InterPro" id="IPR027408">
    <property type="entry name" value="PNPase/RNase_PH_dom_sf"/>
</dbReference>
<proteinExistence type="predicted"/>
<name>A0A4Y7IJ97_PAPSO</name>
<dbReference type="InterPro" id="IPR036612">
    <property type="entry name" value="KH_dom_type_1_sf"/>
</dbReference>
<protein>
    <submittedName>
        <fullName evidence="4">Uncharacterized protein</fullName>
    </submittedName>
</protein>
<reference evidence="4 5" key="1">
    <citation type="journal article" date="2018" name="Science">
        <title>The opium poppy genome and morphinan production.</title>
        <authorList>
            <person name="Guo L."/>
            <person name="Winzer T."/>
            <person name="Yang X."/>
            <person name="Li Y."/>
            <person name="Ning Z."/>
            <person name="He Z."/>
            <person name="Teodor R."/>
            <person name="Lu Y."/>
            <person name="Bowser T.A."/>
            <person name="Graham I.A."/>
            <person name="Ye K."/>
        </authorList>
    </citation>
    <scope>NUCLEOTIDE SEQUENCE [LARGE SCALE GENOMIC DNA]</scope>
    <source>
        <strain evidence="5">cv. HN1</strain>
        <tissue evidence="4">Leaves</tissue>
    </source>
</reference>
<dbReference type="SUPFAM" id="SSF55666">
    <property type="entry name" value="Ribonuclease PH domain 2-like"/>
    <property type="match status" value="2"/>
</dbReference>
<gene>
    <name evidence="4" type="ORF">C5167_040766</name>
</gene>
<keyword evidence="1" id="KW-0694">RNA-binding</keyword>
<dbReference type="Proteomes" id="UP000316621">
    <property type="component" value="Chromosome 1"/>
</dbReference>
<dbReference type="GO" id="GO:0000958">
    <property type="term" value="P:mitochondrial mRNA catabolic process"/>
    <property type="evidence" value="ECO:0007669"/>
    <property type="project" value="TreeGrafter"/>
</dbReference>
<dbReference type="EMBL" id="CM010715">
    <property type="protein sequence ID" value="RZC47820.1"/>
    <property type="molecule type" value="Genomic_DNA"/>
</dbReference>
<dbReference type="Pfam" id="PF01138">
    <property type="entry name" value="RNase_PH"/>
    <property type="match status" value="2"/>
</dbReference>
<evidence type="ECO:0000259" key="3">
    <source>
        <dbReference type="Pfam" id="PF03725"/>
    </source>
</evidence>
<dbReference type="GO" id="GO:0004654">
    <property type="term" value="F:polyribonucleotide nucleotidyltransferase activity"/>
    <property type="evidence" value="ECO:0007669"/>
    <property type="project" value="InterPro"/>
</dbReference>
<dbReference type="GO" id="GO:0000175">
    <property type="term" value="F:3'-5'-RNA exonuclease activity"/>
    <property type="evidence" value="ECO:0007669"/>
    <property type="project" value="TreeGrafter"/>
</dbReference>